<comment type="caution">
    <text evidence="1">The sequence shown here is derived from an EMBL/GenBank/DDBJ whole genome shotgun (WGS) entry which is preliminary data.</text>
</comment>
<reference evidence="1 2" key="1">
    <citation type="submission" date="2018-04" db="EMBL/GenBank/DDBJ databases">
        <title>Genomic Encyclopedia of Type Strains, Phase IV (KMG-IV): sequencing the most valuable type-strain genomes for metagenomic binning, comparative biology and taxonomic classification.</title>
        <authorList>
            <person name="Goeker M."/>
        </authorList>
    </citation>
    <scope>NUCLEOTIDE SEQUENCE [LARGE SCALE GENOMIC DNA]</scope>
    <source>
        <strain evidence="1 2">DSM 28795</strain>
    </source>
</reference>
<accession>A0A2U1D7P5</accession>
<dbReference type="Gene3D" id="3.40.50.880">
    <property type="match status" value="1"/>
</dbReference>
<evidence type="ECO:0000313" key="1">
    <source>
        <dbReference type="EMBL" id="PVY83700.1"/>
    </source>
</evidence>
<dbReference type="InterPro" id="IPR029062">
    <property type="entry name" value="Class_I_gatase-like"/>
</dbReference>
<proteinExistence type="predicted"/>
<organism evidence="1 2">
    <name type="scientific">Convivina intestini</name>
    <dbReference type="NCBI Taxonomy" id="1505726"/>
    <lineage>
        <taxon>Bacteria</taxon>
        <taxon>Bacillati</taxon>
        <taxon>Bacillota</taxon>
        <taxon>Bacilli</taxon>
        <taxon>Lactobacillales</taxon>
        <taxon>Lactobacillaceae</taxon>
        <taxon>Convivina</taxon>
    </lineage>
</organism>
<keyword evidence="2" id="KW-1185">Reference proteome</keyword>
<gene>
    <name evidence="1" type="ORF">C7384_10610</name>
</gene>
<protein>
    <submittedName>
        <fullName evidence="1">Uncharacterized protein</fullName>
    </submittedName>
</protein>
<dbReference type="Proteomes" id="UP000245433">
    <property type="component" value="Unassembled WGS sequence"/>
</dbReference>
<dbReference type="AlphaFoldDB" id="A0A2U1D7P5"/>
<sequence>MLLDEYADWEGAYLSSMLNKTYEWCVEIASNTDTVTSIGGFKTLVDRQFTNLINDMDFYEMGFYEFSAKYSNPYQ</sequence>
<dbReference type="EMBL" id="QEKT01000006">
    <property type="protein sequence ID" value="PVY83700.1"/>
    <property type="molecule type" value="Genomic_DNA"/>
</dbReference>
<name>A0A2U1D7P5_9LACO</name>
<evidence type="ECO:0000313" key="2">
    <source>
        <dbReference type="Proteomes" id="UP000245433"/>
    </source>
</evidence>